<keyword evidence="3" id="KW-1185">Reference proteome</keyword>
<evidence type="ECO:0000313" key="2">
    <source>
        <dbReference type="EMBL" id="MBZ9777610.1"/>
    </source>
</evidence>
<feature type="transmembrane region" description="Helical" evidence="1">
    <location>
        <begin position="77"/>
        <end position="97"/>
    </location>
</feature>
<feature type="transmembrane region" description="Helical" evidence="1">
    <location>
        <begin position="195"/>
        <end position="213"/>
    </location>
</feature>
<evidence type="ECO:0000313" key="3">
    <source>
        <dbReference type="Proteomes" id="UP001199314"/>
    </source>
</evidence>
<name>A0ABS7XFY1_9FLAO</name>
<sequence>MNQIISHNFRNSVLRLTVLFWITFKLMSINLWWSWQRTFPELPLKEYLSNIPSRASDGLAILSLSLLIVALINPKRIILILIFGLEIFLMSLDQMRWQPTIFQFMATIAIGFSQPKHFKFYLLFLLSVTYIFSRLHKLNLGFVNFLWGKFILIDFLGIAPEIAFHRGVKAIGLALPLIEIIAGLFLWTRYRKIGWLLLIVMHLLLLLTLGPLGTNFNSIIWPWNVLMIVFAILYLKDESLTFRLNYFKNLTGVVLILVLVILPISSFFGKHSPLLSFSLYSGDSDYLYVHSSCLEIEKNAFKSMDFKDKTYRNVFDWSMTELNVPMVPYGPVFMDFKYYFNKQCSAHSEFLIRSYPYKLEQTLDF</sequence>
<evidence type="ECO:0008006" key="4">
    <source>
        <dbReference type="Google" id="ProtNLM"/>
    </source>
</evidence>
<dbReference type="Proteomes" id="UP001199314">
    <property type="component" value="Unassembled WGS sequence"/>
</dbReference>
<organism evidence="2 3">
    <name type="scientific">Psychroflexus longus</name>
    <dbReference type="NCBI Taxonomy" id="2873596"/>
    <lineage>
        <taxon>Bacteria</taxon>
        <taxon>Pseudomonadati</taxon>
        <taxon>Bacteroidota</taxon>
        <taxon>Flavobacteriia</taxon>
        <taxon>Flavobacteriales</taxon>
        <taxon>Flavobacteriaceae</taxon>
        <taxon>Psychroflexus</taxon>
    </lineage>
</organism>
<dbReference type="EMBL" id="JAIQZE010000001">
    <property type="protein sequence ID" value="MBZ9777610.1"/>
    <property type="molecule type" value="Genomic_DNA"/>
</dbReference>
<gene>
    <name evidence="2" type="ORF">LB452_01625</name>
</gene>
<feature type="transmembrane region" description="Helical" evidence="1">
    <location>
        <begin position="55"/>
        <end position="72"/>
    </location>
</feature>
<comment type="caution">
    <text evidence="2">The sequence shown here is derived from an EMBL/GenBank/DDBJ whole genome shotgun (WGS) entry which is preliminary data.</text>
</comment>
<protein>
    <recommendedName>
        <fullName evidence="4">Vitamin K-dependent gamma-carboxylase</fullName>
    </recommendedName>
</protein>
<proteinExistence type="predicted"/>
<dbReference type="RefSeq" id="WP_224459974.1">
    <property type="nucleotide sequence ID" value="NZ_JAIQZE010000001.1"/>
</dbReference>
<feature type="transmembrane region" description="Helical" evidence="1">
    <location>
        <begin position="12"/>
        <end position="35"/>
    </location>
</feature>
<feature type="transmembrane region" description="Helical" evidence="1">
    <location>
        <begin position="219"/>
        <end position="235"/>
    </location>
</feature>
<feature type="transmembrane region" description="Helical" evidence="1">
    <location>
        <begin position="247"/>
        <end position="268"/>
    </location>
</feature>
<keyword evidence="1" id="KW-1133">Transmembrane helix</keyword>
<evidence type="ECO:0000256" key="1">
    <source>
        <dbReference type="SAM" id="Phobius"/>
    </source>
</evidence>
<keyword evidence="1" id="KW-0812">Transmembrane</keyword>
<feature type="transmembrane region" description="Helical" evidence="1">
    <location>
        <begin position="170"/>
        <end position="188"/>
    </location>
</feature>
<feature type="transmembrane region" description="Helical" evidence="1">
    <location>
        <begin position="145"/>
        <end position="164"/>
    </location>
</feature>
<accession>A0ABS7XFY1</accession>
<keyword evidence="1" id="KW-0472">Membrane</keyword>
<reference evidence="3" key="1">
    <citation type="submission" date="2023-07" db="EMBL/GenBank/DDBJ databases">
        <title>Novel species isolated from saline lakes on Tibetan Plateau.</title>
        <authorList>
            <person name="Lu H."/>
        </authorList>
    </citation>
    <scope>NUCLEOTIDE SEQUENCE [LARGE SCALE GENOMIC DNA]</scope>
    <source>
        <strain evidence="3">CAK8W</strain>
    </source>
</reference>